<reference evidence="2" key="2">
    <citation type="journal article" date="2023" name="IMA Fungus">
        <title>Comparative genomic study of the Penicillium genus elucidates a diverse pangenome and 15 lateral gene transfer events.</title>
        <authorList>
            <person name="Petersen C."/>
            <person name="Sorensen T."/>
            <person name="Nielsen M.R."/>
            <person name="Sondergaard T.E."/>
            <person name="Sorensen J.L."/>
            <person name="Fitzpatrick D.A."/>
            <person name="Frisvad J.C."/>
            <person name="Nielsen K.L."/>
        </authorList>
    </citation>
    <scope>NUCLEOTIDE SEQUENCE</scope>
    <source>
        <strain evidence="2">IBT 35673</strain>
    </source>
</reference>
<dbReference type="AlphaFoldDB" id="A0A9W9UA97"/>
<evidence type="ECO:0000313" key="3">
    <source>
        <dbReference type="Proteomes" id="UP001147695"/>
    </source>
</evidence>
<reference evidence="2" key="1">
    <citation type="submission" date="2022-12" db="EMBL/GenBank/DDBJ databases">
        <authorList>
            <person name="Petersen C."/>
        </authorList>
    </citation>
    <scope>NUCLEOTIDE SEQUENCE</scope>
    <source>
        <strain evidence="2">IBT 35673</strain>
    </source>
</reference>
<comment type="caution">
    <text evidence="2">The sequence shown here is derived from an EMBL/GenBank/DDBJ whole genome shotgun (WGS) entry which is preliminary data.</text>
</comment>
<evidence type="ECO:0000313" key="2">
    <source>
        <dbReference type="EMBL" id="KAJ5329222.1"/>
    </source>
</evidence>
<evidence type="ECO:0000256" key="1">
    <source>
        <dbReference type="SAM" id="MobiDB-lite"/>
    </source>
</evidence>
<accession>A0A9W9UA97</accession>
<name>A0A9W9UA97_PENBR</name>
<feature type="region of interest" description="Disordered" evidence="1">
    <location>
        <begin position="285"/>
        <end position="321"/>
    </location>
</feature>
<sequence length="465" mass="52261">MDPAAYGKLLEGAHLRASHFHVYEAIPKLRGEVNWSTWKRDFCEALEAQGSANLGILRGEITAPTEPIAQAVTQREAEILCYQDVMSTEEFEAFRGAEYDKSATSGDQIPRAPTINAKLASIEEANAKEREVYGKNLTSFTIAATRIWNYMKACVEDNALEAISSIRDPHEAFERLRVLYGPPSPQINIHRWKALAEIHYTGKNAAGYIRRFQQLRVEWEECIGHRVDFETEYSAFIASILDNPRCTTFVQNFQSTTAQAMYHDFLTSETNQQPFQSFRPTGKGEFIDSPEHTIPTVSRNKGKEGQSAKESPNFQPADKPGTRWCPYHQRWVRHAKEDCRGKPAPNNPTIAANATQLIPENRHIIAAPYSHGTDSMQIMNQLGDQLPSALYFPDADLPRLPLRTPVGVSTSNGAQYTNYAAPHVASVPENTQLRPTLPPRSLRDIIEACRDEATIANLFGRRDHH</sequence>
<gene>
    <name evidence="2" type="ORF">N7452_009612</name>
</gene>
<proteinExistence type="predicted"/>
<protein>
    <submittedName>
        <fullName evidence="2">Uncharacterized protein</fullName>
    </submittedName>
</protein>
<dbReference type="Proteomes" id="UP001147695">
    <property type="component" value="Unassembled WGS sequence"/>
</dbReference>
<organism evidence="2 3">
    <name type="scientific">Penicillium brevicompactum</name>
    <dbReference type="NCBI Taxonomy" id="5074"/>
    <lineage>
        <taxon>Eukaryota</taxon>
        <taxon>Fungi</taxon>
        <taxon>Dikarya</taxon>
        <taxon>Ascomycota</taxon>
        <taxon>Pezizomycotina</taxon>
        <taxon>Eurotiomycetes</taxon>
        <taxon>Eurotiomycetidae</taxon>
        <taxon>Eurotiales</taxon>
        <taxon>Aspergillaceae</taxon>
        <taxon>Penicillium</taxon>
    </lineage>
</organism>
<dbReference type="EMBL" id="JAPZBQ010000005">
    <property type="protein sequence ID" value="KAJ5329222.1"/>
    <property type="molecule type" value="Genomic_DNA"/>
</dbReference>